<evidence type="ECO:0000313" key="2">
    <source>
        <dbReference type="EMBL" id="KAK2811291.1"/>
    </source>
</evidence>
<organism evidence="2 3">
    <name type="scientific">Channa striata</name>
    <name type="common">Snakehead murrel</name>
    <name type="synonym">Ophicephalus striatus</name>
    <dbReference type="NCBI Taxonomy" id="64152"/>
    <lineage>
        <taxon>Eukaryota</taxon>
        <taxon>Metazoa</taxon>
        <taxon>Chordata</taxon>
        <taxon>Craniata</taxon>
        <taxon>Vertebrata</taxon>
        <taxon>Euteleostomi</taxon>
        <taxon>Actinopterygii</taxon>
        <taxon>Neopterygii</taxon>
        <taxon>Teleostei</taxon>
        <taxon>Neoteleostei</taxon>
        <taxon>Acanthomorphata</taxon>
        <taxon>Anabantaria</taxon>
        <taxon>Anabantiformes</taxon>
        <taxon>Channoidei</taxon>
        <taxon>Channidae</taxon>
        <taxon>Channa</taxon>
    </lineage>
</organism>
<keyword evidence="3" id="KW-1185">Reference proteome</keyword>
<evidence type="ECO:0000313" key="3">
    <source>
        <dbReference type="Proteomes" id="UP001187415"/>
    </source>
</evidence>
<feature type="compositionally biased region" description="Basic residues" evidence="1">
    <location>
        <begin position="75"/>
        <end position="88"/>
    </location>
</feature>
<gene>
    <name evidence="2" type="ORF">Q5P01_000251</name>
</gene>
<proteinExistence type="predicted"/>
<name>A0AA88LID3_CHASR</name>
<feature type="region of interest" description="Disordered" evidence="1">
    <location>
        <begin position="1"/>
        <end position="21"/>
    </location>
</feature>
<dbReference type="AlphaFoldDB" id="A0AA88LID3"/>
<dbReference type="Proteomes" id="UP001187415">
    <property type="component" value="Unassembled WGS sequence"/>
</dbReference>
<protein>
    <submittedName>
        <fullName evidence="2">Uncharacterized protein</fullName>
    </submittedName>
</protein>
<reference evidence="2" key="1">
    <citation type="submission" date="2023-07" db="EMBL/GenBank/DDBJ databases">
        <title>Chromosome-level Genome Assembly of Striped Snakehead (Channa striata).</title>
        <authorList>
            <person name="Liu H."/>
        </authorList>
    </citation>
    <scope>NUCLEOTIDE SEQUENCE</scope>
    <source>
        <strain evidence="2">Gz</strain>
        <tissue evidence="2">Muscle</tissue>
    </source>
</reference>
<dbReference type="EMBL" id="JAUPFM010000182">
    <property type="protein sequence ID" value="KAK2811291.1"/>
    <property type="molecule type" value="Genomic_DNA"/>
</dbReference>
<feature type="region of interest" description="Disordered" evidence="1">
    <location>
        <begin position="63"/>
        <end position="170"/>
    </location>
</feature>
<sequence length="170" mass="19167">MGLKHRSDSRDARQPDLAPRLDEPLERQDWILIDHLMVIHKVKESDYVESEPATSVNMARTLARNYMPEGPRAARGARGKTARRRRSRAYLDCRELEEDRRYSPRRPLAAVAGRRSSRPGPEHRDGEIRRPRDSPAIRGPPSPSRRARGWRRTRGAEGAGPGRHAAGGAG</sequence>
<accession>A0AA88LID3</accession>
<evidence type="ECO:0000256" key="1">
    <source>
        <dbReference type="SAM" id="MobiDB-lite"/>
    </source>
</evidence>
<comment type="caution">
    <text evidence="2">The sequence shown here is derived from an EMBL/GenBank/DDBJ whole genome shotgun (WGS) entry which is preliminary data.</text>
</comment>
<feature type="compositionally biased region" description="Basic and acidic residues" evidence="1">
    <location>
        <begin position="120"/>
        <end position="135"/>
    </location>
</feature>
<feature type="compositionally biased region" description="Basic and acidic residues" evidence="1">
    <location>
        <begin position="89"/>
        <end position="102"/>
    </location>
</feature>
<feature type="compositionally biased region" description="Gly residues" evidence="1">
    <location>
        <begin position="157"/>
        <end position="170"/>
    </location>
</feature>